<dbReference type="SUPFAM" id="SSF52540">
    <property type="entry name" value="P-loop containing nucleoside triphosphate hydrolases"/>
    <property type="match status" value="1"/>
</dbReference>
<keyword evidence="5" id="KW-0175">Coiled coil</keyword>
<dbReference type="EMBL" id="AYKH01000023">
    <property type="protein sequence ID" value="ROO26245.1"/>
    <property type="molecule type" value="Genomic_DNA"/>
</dbReference>
<dbReference type="SMART" id="SM00490">
    <property type="entry name" value="HELICc"/>
    <property type="match status" value="1"/>
</dbReference>
<accession>A0A423PKW7</accession>
<dbReference type="FunFam" id="1.20.120.1080:FF:000005">
    <property type="entry name" value="ATP-dependent helicase HrpA"/>
    <property type="match status" value="1"/>
</dbReference>
<keyword evidence="10" id="KW-1185">Reference proteome</keyword>
<keyword evidence="4" id="KW-0067">ATP-binding</keyword>
<dbReference type="CDD" id="cd18791">
    <property type="entry name" value="SF2_C_RHA"/>
    <property type="match status" value="1"/>
</dbReference>
<dbReference type="SMART" id="SM00487">
    <property type="entry name" value="DEXDc"/>
    <property type="match status" value="1"/>
</dbReference>
<dbReference type="PANTHER" id="PTHR18934">
    <property type="entry name" value="ATP-DEPENDENT RNA HELICASE"/>
    <property type="match status" value="1"/>
</dbReference>
<dbReference type="InterPro" id="IPR001650">
    <property type="entry name" value="Helicase_C-like"/>
</dbReference>
<evidence type="ECO:0000313" key="10">
    <source>
        <dbReference type="Proteomes" id="UP000283993"/>
    </source>
</evidence>
<dbReference type="InterPro" id="IPR010222">
    <property type="entry name" value="RNA_helicase_HrpA"/>
</dbReference>
<proteinExistence type="predicted"/>
<dbReference type="Pfam" id="PF04408">
    <property type="entry name" value="WHD_HA2"/>
    <property type="match status" value="1"/>
</dbReference>
<keyword evidence="3 9" id="KW-0347">Helicase</keyword>
<evidence type="ECO:0000256" key="5">
    <source>
        <dbReference type="SAM" id="Coils"/>
    </source>
</evidence>
<gene>
    <name evidence="9" type="ORF">SAOR_11135</name>
</gene>
<dbReference type="Pfam" id="PF21010">
    <property type="entry name" value="HA2_C"/>
    <property type="match status" value="1"/>
</dbReference>
<dbReference type="GO" id="GO:0003724">
    <property type="term" value="F:RNA helicase activity"/>
    <property type="evidence" value="ECO:0007669"/>
    <property type="project" value="InterPro"/>
</dbReference>
<dbReference type="Pfam" id="PF00271">
    <property type="entry name" value="Helicase_C"/>
    <property type="match status" value="1"/>
</dbReference>
<reference evidence="9 10" key="1">
    <citation type="submission" date="2013-10" db="EMBL/GenBank/DDBJ databases">
        <title>Salinisphaera orenii MK-B5 Genome Sequencing.</title>
        <authorList>
            <person name="Lai Q."/>
            <person name="Li C."/>
            <person name="Shao Z."/>
        </authorList>
    </citation>
    <scope>NUCLEOTIDE SEQUENCE [LARGE SCALE GENOMIC DNA]</scope>
    <source>
        <strain evidence="9 10">MK-B5</strain>
    </source>
</reference>
<dbReference type="InterPro" id="IPR024590">
    <property type="entry name" value="HrpA_C"/>
</dbReference>
<dbReference type="PROSITE" id="PS51194">
    <property type="entry name" value="HELICASE_CTER"/>
    <property type="match status" value="1"/>
</dbReference>
<dbReference type="Pfam" id="PF11898">
    <property type="entry name" value="DUF3418"/>
    <property type="match status" value="1"/>
</dbReference>
<protein>
    <submittedName>
        <fullName evidence="9">RNA helicase</fullName>
    </submittedName>
</protein>
<organism evidence="9 10">
    <name type="scientific">Salinisphaera orenii MK-B5</name>
    <dbReference type="NCBI Taxonomy" id="856730"/>
    <lineage>
        <taxon>Bacteria</taxon>
        <taxon>Pseudomonadati</taxon>
        <taxon>Pseudomonadota</taxon>
        <taxon>Gammaproteobacteria</taxon>
        <taxon>Salinisphaerales</taxon>
        <taxon>Salinisphaeraceae</taxon>
        <taxon>Salinisphaera</taxon>
    </lineage>
</organism>
<comment type="caution">
    <text evidence="9">The sequence shown here is derived from an EMBL/GenBank/DDBJ whole genome shotgun (WGS) entry which is preliminary data.</text>
</comment>
<evidence type="ECO:0000256" key="3">
    <source>
        <dbReference type="ARBA" id="ARBA00022806"/>
    </source>
</evidence>
<dbReference type="GO" id="GO:0005524">
    <property type="term" value="F:ATP binding"/>
    <property type="evidence" value="ECO:0007669"/>
    <property type="project" value="UniProtKB-KW"/>
</dbReference>
<dbReference type="Pfam" id="PF07717">
    <property type="entry name" value="OB_NTP_bind"/>
    <property type="match status" value="1"/>
</dbReference>
<evidence type="ECO:0000256" key="2">
    <source>
        <dbReference type="ARBA" id="ARBA00022801"/>
    </source>
</evidence>
<dbReference type="InterPro" id="IPR014001">
    <property type="entry name" value="Helicase_ATP-bd"/>
</dbReference>
<dbReference type="SMART" id="SM00847">
    <property type="entry name" value="HA2"/>
    <property type="match status" value="1"/>
</dbReference>
<evidence type="ECO:0000256" key="4">
    <source>
        <dbReference type="ARBA" id="ARBA00022840"/>
    </source>
</evidence>
<feature type="region of interest" description="Disordered" evidence="6">
    <location>
        <begin position="1"/>
        <end position="38"/>
    </location>
</feature>
<dbReference type="InterPro" id="IPR011709">
    <property type="entry name" value="DEAD-box_helicase_OB_fold"/>
</dbReference>
<dbReference type="NCBIfam" id="TIGR01967">
    <property type="entry name" value="DEAH_box_HrpA"/>
    <property type="match status" value="1"/>
</dbReference>
<dbReference type="GO" id="GO:0003723">
    <property type="term" value="F:RNA binding"/>
    <property type="evidence" value="ECO:0007669"/>
    <property type="project" value="TreeGrafter"/>
</dbReference>
<dbReference type="PROSITE" id="PS51192">
    <property type="entry name" value="HELICASE_ATP_BIND_1"/>
    <property type="match status" value="1"/>
</dbReference>
<evidence type="ECO:0000259" key="7">
    <source>
        <dbReference type="PROSITE" id="PS51192"/>
    </source>
</evidence>
<keyword evidence="2" id="KW-0378">Hydrolase</keyword>
<dbReference type="Gene3D" id="1.20.120.1080">
    <property type="match status" value="1"/>
</dbReference>
<evidence type="ECO:0000259" key="8">
    <source>
        <dbReference type="PROSITE" id="PS51194"/>
    </source>
</evidence>
<dbReference type="InterPro" id="IPR027417">
    <property type="entry name" value="P-loop_NTPase"/>
</dbReference>
<feature type="coiled-coil region" evidence="5">
    <location>
        <begin position="1226"/>
        <end position="1253"/>
    </location>
</feature>
<dbReference type="Gene3D" id="3.40.50.300">
    <property type="entry name" value="P-loop containing nucleotide triphosphate hydrolases"/>
    <property type="match status" value="2"/>
</dbReference>
<keyword evidence="1" id="KW-0547">Nucleotide-binding</keyword>
<dbReference type="PANTHER" id="PTHR18934:SF99">
    <property type="entry name" value="ATP-DEPENDENT RNA HELICASE DHX37-RELATED"/>
    <property type="match status" value="1"/>
</dbReference>
<dbReference type="Proteomes" id="UP000283993">
    <property type="component" value="Unassembled WGS sequence"/>
</dbReference>
<dbReference type="RefSeq" id="WP_123631490.1">
    <property type="nucleotide sequence ID" value="NZ_AYKH01000023.1"/>
</dbReference>
<evidence type="ECO:0000313" key="9">
    <source>
        <dbReference type="EMBL" id="ROO26245.1"/>
    </source>
</evidence>
<name>A0A423PKW7_9GAMM</name>
<dbReference type="GO" id="GO:0016787">
    <property type="term" value="F:hydrolase activity"/>
    <property type="evidence" value="ECO:0007669"/>
    <property type="project" value="UniProtKB-KW"/>
</dbReference>
<dbReference type="InterPro" id="IPR048333">
    <property type="entry name" value="HA2_WH"/>
</dbReference>
<dbReference type="InterPro" id="IPR011545">
    <property type="entry name" value="DEAD/DEAH_box_helicase_dom"/>
</dbReference>
<evidence type="ECO:0000256" key="1">
    <source>
        <dbReference type="ARBA" id="ARBA00022741"/>
    </source>
</evidence>
<feature type="domain" description="Helicase C-terminal" evidence="8">
    <location>
        <begin position="279"/>
        <end position="449"/>
    </location>
</feature>
<sequence>MPQGEPIPESRRSHPTDDDAATGANPETRLAGVRTRDRHRLGRRLARARSAEARAAVDAEIEASAEVVRTRLDALGAITLADDLPVSGRAEEIADAVASHQVVVVCGETGSGKTTQLPKILMQAGIGARGLIGHTQPRRLAARSVGQRVAEEVGSEFGGLVGFQTRFENRLSDATQLKLMTDGILLAETARDRFLNAYEAIIIDEAHERTLNVDFLLGYLKRLLARRPDLKLIVTSATIDPERFAAFFDDAPIINVAGRGYPVTVRYRPPADGQDMPEAVEAAARELWREGPGDILVFLPGERDIRDAERHLTRALAGEKYRPEIVPLYARLTRSAQNRIFSASNGRRIVLSTNVAETSLTVPGIRYVIDTGLARISRYSTAAKVQRLPIERVSQASCNQRAGRCGRVAPGICVRLFDEADYHDRPEFTDPEIRRTNLANVLLTMADLKLGDIESFPFIDPPERRYINDGRNLLVQLEALADARITPLGRKLARLPLDPRIGRMLIAGSQHGVPAALRVLAAGLTIQDPRERPPEQREAADSAQAAFADVRSDFVGLLKLWDAFAAARREHSGNQLRRWCRDRFINFMRMREWEDLARQLRRIGGDLGLDSGPARGRLAEADFVALHRALLSGLLDHIGMLEDKGVYQGARGRRFHIFPGSVLSKKAPKWIVAGELIETSRLFGHTVAGVDPKWIEDAGAHLVAREHYDPHWEKRRGQVATRERVKLFGLTLSDGRKVDFARIDAAIAREIFIRDGLVAFAVADKRGRLPAFLEHNQAIVADIAAREARFRRRDLLVDESTQAHFYDERLPESVRDRKTLQQWLGDHDDTTLRFDEETLLRHAGIELPEDAYPETLRLGDTPIALEYAFEPGTLADGVTARLPLAALNQMSAERAAWLVPGLLEEKYREYLKALPKSLRRAVVPVPDFARAAAERVTFGEGDPIAALREAVHAMTGTEIPAEVWDDFEPSTHLRMRFAVIDDAGAEIAAGRDLAALRGELGGRAREAVSRASDDDISEQGLTEWPARDLPAHVDLSHAGVRLQARPALIDRGTHVDLELIDDMPRADALHRQGVIRLLRLACAKQCRLVKRDLDGFKQAAVMPLPTAPETLAVDPVVHSALATDPEPALLADLLNALIAARLGEAPRDRAGFEAGVEAVRTHLMADAVDLWARLKPALSRAAALRKRLSKNIGLDWMPAVDDIRDQMAHLLYAGFISDCAQPARMGRDLERYLAAIEQRLDKLAREGADADRARMHEVAPFWQDYKQRAERALARGRWPDALTTLRWMVEEYRVQVFAQPLGTAMKVSRKRLAAVQAEC</sequence>
<feature type="domain" description="Helicase ATP-binding" evidence="7">
    <location>
        <begin position="94"/>
        <end position="257"/>
    </location>
</feature>
<evidence type="ECO:0000256" key="6">
    <source>
        <dbReference type="SAM" id="MobiDB-lite"/>
    </source>
</evidence>
<feature type="compositionally biased region" description="Basic and acidic residues" evidence="6">
    <location>
        <begin position="8"/>
        <end position="17"/>
    </location>
</feature>
<dbReference type="InterPro" id="IPR007502">
    <property type="entry name" value="Helicase-assoc_dom"/>
</dbReference>
<dbReference type="Pfam" id="PF00270">
    <property type="entry name" value="DEAD"/>
    <property type="match status" value="1"/>
</dbReference>